<reference evidence="2 3" key="1">
    <citation type="submission" date="2019-05" db="EMBL/GenBank/DDBJ databases">
        <authorList>
            <person name="Chen C."/>
        </authorList>
    </citation>
    <scope>NUCLEOTIDE SEQUENCE [LARGE SCALE GENOMIC DNA]</scope>
    <source>
        <strain evidence="2 3">HB172198</strain>
    </source>
</reference>
<dbReference type="EMBL" id="CP040396">
    <property type="protein sequence ID" value="QCT04740.1"/>
    <property type="molecule type" value="Genomic_DNA"/>
</dbReference>
<evidence type="ECO:0000313" key="2">
    <source>
        <dbReference type="EMBL" id="QCT04740.1"/>
    </source>
</evidence>
<proteinExistence type="predicted"/>
<gene>
    <name evidence="2" type="ORF">E6C60_4035</name>
</gene>
<sequence>MLKGMEISGQVGFNKDLRNVKHTADRHRLPAGKRTWDDTT</sequence>
<accession>A0A4P8XRY8</accession>
<dbReference type="KEGG" id="palo:E6C60_4035"/>
<evidence type="ECO:0000256" key="1">
    <source>
        <dbReference type="SAM" id="MobiDB-lite"/>
    </source>
</evidence>
<keyword evidence="3" id="KW-1185">Reference proteome</keyword>
<organism evidence="2 3">
    <name type="scientific">Paenibacillus algicola</name>
    <dbReference type="NCBI Taxonomy" id="2565926"/>
    <lineage>
        <taxon>Bacteria</taxon>
        <taxon>Bacillati</taxon>
        <taxon>Bacillota</taxon>
        <taxon>Bacilli</taxon>
        <taxon>Bacillales</taxon>
        <taxon>Paenibacillaceae</taxon>
        <taxon>Paenibacillus</taxon>
    </lineage>
</organism>
<dbReference type="AlphaFoldDB" id="A0A4P8XRY8"/>
<dbReference type="Proteomes" id="UP000300879">
    <property type="component" value="Chromosome"/>
</dbReference>
<evidence type="ECO:0000313" key="3">
    <source>
        <dbReference type="Proteomes" id="UP000300879"/>
    </source>
</evidence>
<name>A0A4P8XRY8_9BACL</name>
<protein>
    <submittedName>
        <fullName evidence="2">Uncharacterized protein</fullName>
    </submittedName>
</protein>
<feature type="region of interest" description="Disordered" evidence="1">
    <location>
        <begin position="19"/>
        <end position="40"/>
    </location>
</feature>